<evidence type="ECO:0000313" key="1">
    <source>
        <dbReference type="EMBL" id="RGS41901.1"/>
    </source>
</evidence>
<accession>A0A395V9D8</accession>
<evidence type="ECO:0000313" key="2">
    <source>
        <dbReference type="Proteomes" id="UP000266172"/>
    </source>
</evidence>
<dbReference type="EMBL" id="QRVL01000001">
    <property type="protein sequence ID" value="RGS41901.1"/>
    <property type="molecule type" value="Genomic_DNA"/>
</dbReference>
<dbReference type="AlphaFoldDB" id="A0A395V9D8"/>
<protein>
    <submittedName>
        <fullName evidence="1">Uncharacterized protein</fullName>
    </submittedName>
</protein>
<gene>
    <name evidence="1" type="ORF">DWX93_00750</name>
</gene>
<dbReference type="Proteomes" id="UP000266172">
    <property type="component" value="Unassembled WGS sequence"/>
</dbReference>
<comment type="caution">
    <text evidence="1">The sequence shown here is derived from an EMBL/GenBank/DDBJ whole genome shotgun (WGS) entry which is preliminary data.</text>
</comment>
<dbReference type="RefSeq" id="WP_117483403.1">
    <property type="nucleotide sequence ID" value="NZ_JAWGYD010000004.1"/>
</dbReference>
<name>A0A395V9D8_9FIRM</name>
<organism evidence="1 2">
    <name type="scientific">Roseburia hominis</name>
    <dbReference type="NCBI Taxonomy" id="301301"/>
    <lineage>
        <taxon>Bacteria</taxon>
        <taxon>Bacillati</taxon>
        <taxon>Bacillota</taxon>
        <taxon>Clostridia</taxon>
        <taxon>Lachnospirales</taxon>
        <taxon>Lachnospiraceae</taxon>
        <taxon>Roseburia</taxon>
    </lineage>
</organism>
<reference evidence="1 2" key="1">
    <citation type="submission" date="2018-08" db="EMBL/GenBank/DDBJ databases">
        <title>A genome reference for cultivated species of the human gut microbiota.</title>
        <authorList>
            <person name="Zou Y."/>
            <person name="Xue W."/>
            <person name="Luo G."/>
        </authorList>
    </citation>
    <scope>NUCLEOTIDE SEQUENCE [LARGE SCALE GENOMIC DNA]</scope>
    <source>
        <strain evidence="1 2">AF22-12AC</strain>
    </source>
</reference>
<proteinExistence type="predicted"/>
<sequence length="70" mass="8165">METNLSKKNKLIKQISKASDMVPFSDFLLEFMDRYGLNNLRESTVEQLEEFISNRNIIPLLGEAPQRCLF</sequence>